<accession>A0A074JQH4</accession>
<dbReference type="Gene3D" id="1.10.10.1150">
    <property type="entry name" value="Coenzyme PQQ synthesis protein D (PqqD)"/>
    <property type="match status" value="1"/>
</dbReference>
<evidence type="ECO:0000313" key="2">
    <source>
        <dbReference type="Proteomes" id="UP000027471"/>
    </source>
</evidence>
<dbReference type="RefSeq" id="WP_038130806.1">
    <property type="nucleotide sequence ID" value="NZ_AUNB01000028.1"/>
</dbReference>
<dbReference type="OrthoDB" id="1495225at2"/>
<name>A0A074JQH4_9RHOB</name>
<organism evidence="1 2">
    <name type="scientific">Thioclava indica</name>
    <dbReference type="NCBI Taxonomy" id="1353528"/>
    <lineage>
        <taxon>Bacteria</taxon>
        <taxon>Pseudomonadati</taxon>
        <taxon>Pseudomonadota</taxon>
        <taxon>Alphaproteobacteria</taxon>
        <taxon>Rhodobacterales</taxon>
        <taxon>Paracoccaceae</taxon>
        <taxon>Thioclava</taxon>
    </lineage>
</organism>
<comment type="caution">
    <text evidence="1">The sequence shown here is derived from an EMBL/GenBank/DDBJ whole genome shotgun (WGS) entry which is preliminary data.</text>
</comment>
<dbReference type="EMBL" id="AUNB01000028">
    <property type="protein sequence ID" value="KEO59891.1"/>
    <property type="molecule type" value="Genomic_DNA"/>
</dbReference>
<dbReference type="InterPro" id="IPR041881">
    <property type="entry name" value="PqqD_sf"/>
</dbReference>
<keyword evidence="2" id="KW-1185">Reference proteome</keyword>
<reference evidence="1 2" key="1">
    <citation type="journal article" date="2015" name="Antonie Van Leeuwenhoek">
        <title>Thioclava indica sp. nov., isolated from surface seawater of the Indian Ocean.</title>
        <authorList>
            <person name="Liu Y."/>
            <person name="Lai Q."/>
            <person name="Du J."/>
            <person name="Xu H."/>
            <person name="Jiang L."/>
            <person name="Shao Z."/>
        </authorList>
    </citation>
    <scope>NUCLEOTIDE SEQUENCE [LARGE SCALE GENOMIC DNA]</scope>
    <source>
        <strain evidence="1 2">DT23-4</strain>
    </source>
</reference>
<evidence type="ECO:0000313" key="1">
    <source>
        <dbReference type="EMBL" id="KEO59891.1"/>
    </source>
</evidence>
<protein>
    <recommendedName>
        <fullName evidence="3">PqqD family protein</fullName>
    </recommendedName>
</protein>
<sequence length="87" mass="9348">MNYRPFSNCVACDYADGIAVLNLQTNIYYSLDPVGATVWAALVPGADIATIVAAVTEEFDVTAEVCKPDIESLLSDMATQNLVETFP</sequence>
<dbReference type="AlphaFoldDB" id="A0A074JQH4"/>
<proteinExistence type="predicted"/>
<dbReference type="Proteomes" id="UP000027471">
    <property type="component" value="Unassembled WGS sequence"/>
</dbReference>
<evidence type="ECO:0008006" key="3">
    <source>
        <dbReference type="Google" id="ProtNLM"/>
    </source>
</evidence>
<dbReference type="eggNOG" id="ENOG5033BC0">
    <property type="taxonomic scope" value="Bacteria"/>
</dbReference>
<dbReference type="InterPro" id="IPR008792">
    <property type="entry name" value="PQQD"/>
</dbReference>
<dbReference type="Pfam" id="PF05402">
    <property type="entry name" value="PqqD"/>
    <property type="match status" value="1"/>
</dbReference>
<dbReference type="STRING" id="1353528.DT23_15620"/>
<gene>
    <name evidence="1" type="ORF">DT23_15620</name>
</gene>